<evidence type="ECO:0000313" key="3">
    <source>
        <dbReference type="Proteomes" id="UP000017090"/>
    </source>
</evidence>
<accession>U7UME0</accession>
<dbReference type="Proteomes" id="UP000017090">
    <property type="component" value="Unassembled WGS sequence"/>
</dbReference>
<dbReference type="RefSeq" id="WP_023053383.1">
    <property type="nucleotide sequence ID" value="NZ_AWXA01000021.1"/>
</dbReference>
<sequence>MSLELFFIILFALMIMQVIGTHFQIKAYRRAIHRLHKKGHIGIGGKRSRFGPGQIVIIACDGRGAITGGEMMSGMTVFSRFQEIPDISGKSIYEMERRYSAAGRRARHLYAGHLQAVQALVSRLETGGQ</sequence>
<evidence type="ECO:0000313" key="2">
    <source>
        <dbReference type="EMBL" id="ERT60500.1"/>
    </source>
</evidence>
<dbReference type="PATRIC" id="fig|1111454.3.peg.875"/>
<keyword evidence="1" id="KW-0472">Membrane</keyword>
<dbReference type="Pfam" id="PF06923">
    <property type="entry name" value="GutM"/>
    <property type="match status" value="1"/>
</dbReference>
<dbReference type="eggNOG" id="COG4578">
    <property type="taxonomic scope" value="Bacteria"/>
</dbReference>
<keyword evidence="1" id="KW-0812">Transmembrane</keyword>
<keyword evidence="3" id="KW-1185">Reference proteome</keyword>
<reference evidence="2 3" key="1">
    <citation type="submission" date="2013-09" db="EMBL/GenBank/DDBJ databases">
        <authorList>
            <person name="Durkin A.S."/>
            <person name="Haft D.R."/>
            <person name="McCorrison J."/>
            <person name="Torralba M."/>
            <person name="Gillis M."/>
            <person name="Haft D.H."/>
            <person name="Methe B."/>
            <person name="Sutton G."/>
            <person name="Nelson K.E."/>
        </authorList>
    </citation>
    <scope>NUCLEOTIDE SEQUENCE [LARGE SCALE GENOMIC DNA]</scope>
    <source>
        <strain evidence="2 3">BV3C16-1</strain>
    </source>
</reference>
<dbReference type="AlphaFoldDB" id="U7UME0"/>
<dbReference type="EMBL" id="AWXA01000021">
    <property type="protein sequence ID" value="ERT60500.1"/>
    <property type="molecule type" value="Genomic_DNA"/>
</dbReference>
<gene>
    <name evidence="2" type="ORF">HMPREF1250_0702</name>
</gene>
<dbReference type="OrthoDB" id="9096700at2"/>
<proteinExistence type="predicted"/>
<protein>
    <submittedName>
        <fullName evidence="2">Glucitol operon activator protein GutM</fullName>
    </submittedName>
</protein>
<dbReference type="STRING" id="1111454.HMPREF1250_0702"/>
<dbReference type="InterPro" id="IPR009693">
    <property type="entry name" value="Glucitol_operon_activator"/>
</dbReference>
<name>U7UME0_9FIRM</name>
<comment type="caution">
    <text evidence="2">The sequence shown here is derived from an EMBL/GenBank/DDBJ whole genome shotgun (WGS) entry which is preliminary data.</text>
</comment>
<evidence type="ECO:0000256" key="1">
    <source>
        <dbReference type="SAM" id="Phobius"/>
    </source>
</evidence>
<keyword evidence="1" id="KW-1133">Transmembrane helix</keyword>
<feature type="transmembrane region" description="Helical" evidence="1">
    <location>
        <begin position="6"/>
        <end position="25"/>
    </location>
</feature>
<organism evidence="2 3">
    <name type="scientific">Megasphaera vaginalis</name>
    <name type="common">ex Srinivasan et al. 2021</name>
    <dbReference type="NCBI Taxonomy" id="1111454"/>
    <lineage>
        <taxon>Bacteria</taxon>
        <taxon>Bacillati</taxon>
        <taxon>Bacillota</taxon>
        <taxon>Negativicutes</taxon>
        <taxon>Veillonellales</taxon>
        <taxon>Veillonellaceae</taxon>
        <taxon>Megasphaera</taxon>
    </lineage>
</organism>